<organism evidence="8 9">
    <name type="scientific">Paenibacillus wynnii</name>
    <dbReference type="NCBI Taxonomy" id="268407"/>
    <lineage>
        <taxon>Bacteria</taxon>
        <taxon>Bacillati</taxon>
        <taxon>Bacillota</taxon>
        <taxon>Bacilli</taxon>
        <taxon>Bacillales</taxon>
        <taxon>Paenibacillaceae</taxon>
        <taxon>Paenibacillus</taxon>
    </lineage>
</organism>
<keyword evidence="4 5" id="KW-0413">Isomerase</keyword>
<dbReference type="PANTHER" id="PTHR45625">
    <property type="entry name" value="PEPTIDYL-PROLYL CIS-TRANS ISOMERASE-RELATED"/>
    <property type="match status" value="1"/>
</dbReference>
<dbReference type="GO" id="GO:0006457">
    <property type="term" value="P:protein folding"/>
    <property type="evidence" value="ECO:0007669"/>
    <property type="project" value="InterPro"/>
</dbReference>
<evidence type="ECO:0000256" key="1">
    <source>
        <dbReference type="ARBA" id="ARBA00000971"/>
    </source>
</evidence>
<dbReference type="Proteomes" id="UP000029734">
    <property type="component" value="Unassembled WGS sequence"/>
</dbReference>
<evidence type="ECO:0000259" key="7">
    <source>
        <dbReference type="PROSITE" id="PS50072"/>
    </source>
</evidence>
<comment type="function">
    <text evidence="2 5">PPIases accelerate the folding of proteins. It catalyzes the cis-trans isomerization of proline imidic peptide bonds in oligopeptides.</text>
</comment>
<evidence type="ECO:0000256" key="4">
    <source>
        <dbReference type="ARBA" id="ARBA00023235"/>
    </source>
</evidence>
<evidence type="ECO:0000256" key="3">
    <source>
        <dbReference type="ARBA" id="ARBA00023110"/>
    </source>
</evidence>
<dbReference type="AlphaFoldDB" id="A0A098MB12"/>
<dbReference type="InterPro" id="IPR029000">
    <property type="entry name" value="Cyclophilin-like_dom_sf"/>
</dbReference>
<keyword evidence="5" id="KW-0732">Signal</keyword>
<feature type="region of interest" description="Disordered" evidence="6">
    <location>
        <begin position="30"/>
        <end position="81"/>
    </location>
</feature>
<dbReference type="PANTHER" id="PTHR45625:SF4">
    <property type="entry name" value="PEPTIDYLPROLYL ISOMERASE DOMAIN AND WD REPEAT-CONTAINING PROTEIN 1"/>
    <property type="match status" value="1"/>
</dbReference>
<keyword evidence="9" id="KW-1185">Reference proteome</keyword>
<proteinExistence type="inferred from homology"/>
<dbReference type="STRING" id="268407.PWYN_07610"/>
<evidence type="ECO:0000256" key="5">
    <source>
        <dbReference type="RuleBase" id="RU363019"/>
    </source>
</evidence>
<name>A0A098MB12_9BACL</name>
<evidence type="ECO:0000256" key="2">
    <source>
        <dbReference type="ARBA" id="ARBA00002388"/>
    </source>
</evidence>
<dbReference type="EMBL" id="JQCR01000002">
    <property type="protein sequence ID" value="KGE19233.1"/>
    <property type="molecule type" value="Genomic_DNA"/>
</dbReference>
<dbReference type="InterPro" id="IPR020892">
    <property type="entry name" value="Cyclophilin-type_PPIase_CS"/>
</dbReference>
<keyword evidence="3 5" id="KW-0697">Rotamase</keyword>
<sequence>MKFTRRKSTLLLMMMCLLLVIVAGCGNKPSNNSSSNETANSNSSTNNGTSSGAAGNTAGNEASPAPQETATAPTEGVPSETASHPVVTIEMNDGGIIQAELYPEVAPNTVNNFISLIQKGFYNGTIFHRVIPGFMIQGGDPDGTGMGGPGYGITGEFSSNGFVNNLLHTEGILSMARSQDANSAGSQFFVMTAAAPHLDGDYTPFGKVTEGLEIVSAIVNLPRDSSDRPEQPPVMKKVTVDTLGVTYPEPQKVQ</sequence>
<dbReference type="CDD" id="cd00317">
    <property type="entry name" value="cyclophilin"/>
    <property type="match status" value="1"/>
</dbReference>
<accession>A0A098MB12</accession>
<dbReference type="InterPro" id="IPR044666">
    <property type="entry name" value="Cyclophilin_A-like"/>
</dbReference>
<dbReference type="PROSITE" id="PS00170">
    <property type="entry name" value="CSA_PPIASE_1"/>
    <property type="match status" value="1"/>
</dbReference>
<reference evidence="8 9" key="1">
    <citation type="submission" date="2014-08" db="EMBL/GenBank/DDBJ databases">
        <authorList>
            <person name="den Bakker H.C."/>
        </authorList>
    </citation>
    <scope>NUCLEOTIDE SEQUENCE [LARGE SCALE GENOMIC DNA]</scope>
    <source>
        <strain evidence="8 9">DSM 18334</strain>
    </source>
</reference>
<feature type="chain" id="PRO_5039745794" description="Peptidyl-prolyl cis-trans isomerase" evidence="5">
    <location>
        <begin position="24"/>
        <end position="254"/>
    </location>
</feature>
<dbReference type="EC" id="5.2.1.8" evidence="5"/>
<dbReference type="InterPro" id="IPR002130">
    <property type="entry name" value="Cyclophilin-type_PPIase_dom"/>
</dbReference>
<gene>
    <name evidence="8" type="ORF">PWYN_07610</name>
</gene>
<dbReference type="PROSITE" id="PS50072">
    <property type="entry name" value="CSA_PPIASE_2"/>
    <property type="match status" value="1"/>
</dbReference>
<dbReference type="Gene3D" id="2.40.100.10">
    <property type="entry name" value="Cyclophilin-like"/>
    <property type="match status" value="1"/>
</dbReference>
<feature type="domain" description="PPIase cyclophilin-type" evidence="7">
    <location>
        <begin position="87"/>
        <end position="240"/>
    </location>
</feature>
<evidence type="ECO:0000313" key="8">
    <source>
        <dbReference type="EMBL" id="KGE19233.1"/>
    </source>
</evidence>
<dbReference type="SUPFAM" id="SSF50891">
    <property type="entry name" value="Cyclophilin-like"/>
    <property type="match status" value="1"/>
</dbReference>
<dbReference type="eggNOG" id="COG0652">
    <property type="taxonomic scope" value="Bacteria"/>
</dbReference>
<comment type="similarity">
    <text evidence="5">Belongs to the cyclophilin-type PPIase family.</text>
</comment>
<dbReference type="GO" id="GO:0003755">
    <property type="term" value="F:peptidyl-prolyl cis-trans isomerase activity"/>
    <property type="evidence" value="ECO:0007669"/>
    <property type="project" value="UniProtKB-UniRule"/>
</dbReference>
<comment type="catalytic activity">
    <reaction evidence="1 5">
        <text>[protein]-peptidylproline (omega=180) = [protein]-peptidylproline (omega=0)</text>
        <dbReference type="Rhea" id="RHEA:16237"/>
        <dbReference type="Rhea" id="RHEA-COMP:10747"/>
        <dbReference type="Rhea" id="RHEA-COMP:10748"/>
        <dbReference type="ChEBI" id="CHEBI:83833"/>
        <dbReference type="ChEBI" id="CHEBI:83834"/>
        <dbReference type="EC" id="5.2.1.8"/>
    </reaction>
</comment>
<reference evidence="8 9" key="2">
    <citation type="submission" date="2014-10" db="EMBL/GenBank/DDBJ databases">
        <title>Comparative genomics of the Paenibacillus odorifer group.</title>
        <authorList>
            <person name="Tsai Y.-C."/>
            <person name="Martin N."/>
            <person name="Korlach J."/>
            <person name="Wiedmann M."/>
        </authorList>
    </citation>
    <scope>NUCLEOTIDE SEQUENCE [LARGE SCALE GENOMIC DNA]</scope>
    <source>
        <strain evidence="8 9">DSM 18334</strain>
    </source>
</reference>
<evidence type="ECO:0000256" key="6">
    <source>
        <dbReference type="SAM" id="MobiDB-lite"/>
    </source>
</evidence>
<dbReference type="PROSITE" id="PS51257">
    <property type="entry name" value="PROKAR_LIPOPROTEIN"/>
    <property type="match status" value="1"/>
</dbReference>
<comment type="caution">
    <text evidence="8">The sequence shown here is derived from an EMBL/GenBank/DDBJ whole genome shotgun (WGS) entry which is preliminary data.</text>
</comment>
<dbReference type="OrthoDB" id="9807797at2"/>
<feature type="compositionally biased region" description="Low complexity" evidence="6">
    <location>
        <begin position="30"/>
        <end position="63"/>
    </location>
</feature>
<dbReference type="Pfam" id="PF00160">
    <property type="entry name" value="Pro_isomerase"/>
    <property type="match status" value="1"/>
</dbReference>
<evidence type="ECO:0000313" key="9">
    <source>
        <dbReference type="Proteomes" id="UP000029734"/>
    </source>
</evidence>
<dbReference type="PRINTS" id="PR00153">
    <property type="entry name" value="CSAPPISMRASE"/>
</dbReference>
<feature type="signal peptide" evidence="5">
    <location>
        <begin position="1"/>
        <end position="23"/>
    </location>
</feature>
<protein>
    <recommendedName>
        <fullName evidence="5">Peptidyl-prolyl cis-trans isomerase</fullName>
        <shortName evidence="5">PPIase</shortName>
        <ecNumber evidence="5">5.2.1.8</ecNumber>
    </recommendedName>
</protein>